<protein>
    <submittedName>
        <fullName evidence="1">Uncharacterized protein</fullName>
    </submittedName>
</protein>
<dbReference type="EMBL" id="VSRR010079825">
    <property type="protein sequence ID" value="MPC89082.1"/>
    <property type="molecule type" value="Genomic_DNA"/>
</dbReference>
<accession>A0A5B7IYT0</accession>
<organism evidence="1 2">
    <name type="scientific">Portunus trituberculatus</name>
    <name type="common">Swimming crab</name>
    <name type="synonym">Neptunus trituberculatus</name>
    <dbReference type="NCBI Taxonomy" id="210409"/>
    <lineage>
        <taxon>Eukaryota</taxon>
        <taxon>Metazoa</taxon>
        <taxon>Ecdysozoa</taxon>
        <taxon>Arthropoda</taxon>
        <taxon>Crustacea</taxon>
        <taxon>Multicrustacea</taxon>
        <taxon>Malacostraca</taxon>
        <taxon>Eumalacostraca</taxon>
        <taxon>Eucarida</taxon>
        <taxon>Decapoda</taxon>
        <taxon>Pleocyemata</taxon>
        <taxon>Brachyura</taxon>
        <taxon>Eubrachyura</taxon>
        <taxon>Portunoidea</taxon>
        <taxon>Portunidae</taxon>
        <taxon>Portuninae</taxon>
        <taxon>Portunus</taxon>
    </lineage>
</organism>
<gene>
    <name evidence="1" type="ORF">E2C01_084011</name>
</gene>
<sequence>MAPLPPPPRHPHKAVKLWRLTAAPAGDEGHLCVHIYTNSIRTHGAPMPRPRPTPTPPLIREVPASCHACTPPRLCTHYLPTESRGDWRLAAPEHRVFITRAIPSISHVYHLRRLCPSPSLPCAVLAASTGRSE</sequence>
<keyword evidence="2" id="KW-1185">Reference proteome</keyword>
<reference evidence="1 2" key="1">
    <citation type="submission" date="2019-05" db="EMBL/GenBank/DDBJ databases">
        <title>Another draft genome of Portunus trituberculatus and its Hox gene families provides insights of decapod evolution.</title>
        <authorList>
            <person name="Jeong J.-H."/>
            <person name="Song I."/>
            <person name="Kim S."/>
            <person name="Choi T."/>
            <person name="Kim D."/>
            <person name="Ryu S."/>
            <person name="Kim W."/>
        </authorList>
    </citation>
    <scope>NUCLEOTIDE SEQUENCE [LARGE SCALE GENOMIC DNA]</scope>
    <source>
        <tissue evidence="1">Muscle</tissue>
    </source>
</reference>
<evidence type="ECO:0000313" key="1">
    <source>
        <dbReference type="EMBL" id="MPC89082.1"/>
    </source>
</evidence>
<dbReference type="Proteomes" id="UP000324222">
    <property type="component" value="Unassembled WGS sequence"/>
</dbReference>
<evidence type="ECO:0000313" key="2">
    <source>
        <dbReference type="Proteomes" id="UP000324222"/>
    </source>
</evidence>
<proteinExistence type="predicted"/>
<name>A0A5B7IYT0_PORTR</name>
<dbReference type="AlphaFoldDB" id="A0A5B7IYT0"/>
<comment type="caution">
    <text evidence="1">The sequence shown here is derived from an EMBL/GenBank/DDBJ whole genome shotgun (WGS) entry which is preliminary data.</text>
</comment>